<dbReference type="PANTHER" id="PTHR43595">
    <property type="entry name" value="37S RIBOSOMAL PROTEIN S26, MITOCHONDRIAL"/>
    <property type="match status" value="1"/>
</dbReference>
<dbReference type="STRING" id="133385.A0A2T9YN84"/>
<evidence type="ECO:0000313" key="4">
    <source>
        <dbReference type="Proteomes" id="UP000245383"/>
    </source>
</evidence>
<dbReference type="InterPro" id="IPR036324">
    <property type="entry name" value="Mn/Fe_SOD_N_sf"/>
</dbReference>
<sequence>MIKPTYNRLASQLNKPLAAARFLHTAPALPYFTEKGLAPLYSPTALNRLYNQRLPQLLAKVDELSKHTEYETKSLKDIIVGTSLYPEHAALYNYASQAWNMSFFFTSLSDKMHEPSPDIRSEISSKFGSFEGFQEIFKQHSLGIFGNGWTWLVMDSESNLFIKNTYNAGSLFSMLPKTTPGLIAKETRRILNVANANLNGRPIPNKASETNEFPILGLNMWLDSYIDDFNYDREAYVDSFWKVVDWTNVYQKIKIDKYN</sequence>
<feature type="domain" description="Manganese/iron superoxide dismutase C-terminal" evidence="2">
    <location>
        <begin position="191"/>
        <end position="251"/>
    </location>
</feature>
<gene>
    <name evidence="3" type="ORF">BB561_003044</name>
</gene>
<proteinExistence type="predicted"/>
<dbReference type="GO" id="GO:0046872">
    <property type="term" value="F:metal ion binding"/>
    <property type="evidence" value="ECO:0007669"/>
    <property type="project" value="InterPro"/>
</dbReference>
<comment type="caution">
    <text evidence="3">The sequence shown here is derived from an EMBL/GenBank/DDBJ whole genome shotgun (WGS) entry which is preliminary data.</text>
</comment>
<dbReference type="Proteomes" id="UP000245383">
    <property type="component" value="Unassembled WGS sequence"/>
</dbReference>
<dbReference type="GO" id="GO:0005737">
    <property type="term" value="C:cytoplasm"/>
    <property type="evidence" value="ECO:0007669"/>
    <property type="project" value="TreeGrafter"/>
</dbReference>
<dbReference type="InterPro" id="IPR036314">
    <property type="entry name" value="SOD_C_sf"/>
</dbReference>
<dbReference type="SUPFAM" id="SSF46609">
    <property type="entry name" value="Fe,Mn superoxide dismutase (SOD), N-terminal domain"/>
    <property type="match status" value="1"/>
</dbReference>
<comment type="function">
    <text evidence="1">Component of the mitochondrial ribosome (mitoribosome), a dedicated translation machinery responsible for the synthesis of mitochondrial genome-encoded proteins, including at least some of the essential transmembrane subunits of the mitochondrial respiratory chain. The mitoribosomes are attached to the mitochondrial inner membrane and translation products are cotranslationally integrated into the membrane.</text>
</comment>
<dbReference type="AlphaFoldDB" id="A0A2T9YN84"/>
<evidence type="ECO:0000256" key="1">
    <source>
        <dbReference type="ARBA" id="ARBA00037226"/>
    </source>
</evidence>
<accession>A0A2T9YN84</accession>
<dbReference type="InterPro" id="IPR019832">
    <property type="entry name" value="Mn/Fe_SOD_C"/>
</dbReference>
<dbReference type="SUPFAM" id="SSF54719">
    <property type="entry name" value="Fe,Mn superoxide dismutase (SOD), C-terminal domain"/>
    <property type="match status" value="1"/>
</dbReference>
<dbReference type="GO" id="GO:0004784">
    <property type="term" value="F:superoxide dismutase activity"/>
    <property type="evidence" value="ECO:0007669"/>
    <property type="project" value="InterPro"/>
</dbReference>
<dbReference type="Gene3D" id="3.55.40.20">
    <property type="entry name" value="Iron/manganese superoxide dismutase, C-terminal domain"/>
    <property type="match status" value="1"/>
</dbReference>
<dbReference type="EMBL" id="MBFR01000115">
    <property type="protein sequence ID" value="PVU93787.1"/>
    <property type="molecule type" value="Genomic_DNA"/>
</dbReference>
<keyword evidence="4" id="KW-1185">Reference proteome</keyword>
<dbReference type="OrthoDB" id="275227at2759"/>
<feature type="domain" description="Manganese/iron superoxide dismutase C-terminal" evidence="2">
    <location>
        <begin position="116"/>
        <end position="173"/>
    </location>
</feature>
<dbReference type="PANTHER" id="PTHR43595:SF2">
    <property type="entry name" value="SMALL RIBOSOMAL SUBUNIT PROTEIN MS42"/>
    <property type="match status" value="1"/>
</dbReference>
<name>A0A2T9YN84_9FUNG</name>
<dbReference type="Pfam" id="PF02777">
    <property type="entry name" value="Sod_Fe_C"/>
    <property type="match status" value="2"/>
</dbReference>
<reference evidence="3 4" key="1">
    <citation type="journal article" date="2018" name="MBio">
        <title>Comparative Genomics Reveals the Core Gene Toolbox for the Fungus-Insect Symbiosis.</title>
        <authorList>
            <person name="Wang Y."/>
            <person name="Stata M."/>
            <person name="Wang W."/>
            <person name="Stajich J.E."/>
            <person name="White M.M."/>
            <person name="Moncalvo J.M."/>
        </authorList>
    </citation>
    <scope>NUCLEOTIDE SEQUENCE [LARGE SCALE GENOMIC DNA]</scope>
    <source>
        <strain evidence="3 4">SWE-8-4</strain>
    </source>
</reference>
<organism evidence="3 4">
    <name type="scientific">Smittium simulii</name>
    <dbReference type="NCBI Taxonomy" id="133385"/>
    <lineage>
        <taxon>Eukaryota</taxon>
        <taxon>Fungi</taxon>
        <taxon>Fungi incertae sedis</taxon>
        <taxon>Zoopagomycota</taxon>
        <taxon>Kickxellomycotina</taxon>
        <taxon>Harpellomycetes</taxon>
        <taxon>Harpellales</taxon>
        <taxon>Legeriomycetaceae</taxon>
        <taxon>Smittium</taxon>
    </lineage>
</organism>
<protein>
    <recommendedName>
        <fullName evidence="2">Manganese/iron superoxide dismutase C-terminal domain-containing protein</fullName>
    </recommendedName>
</protein>
<evidence type="ECO:0000259" key="2">
    <source>
        <dbReference type="Pfam" id="PF02777"/>
    </source>
</evidence>
<evidence type="ECO:0000313" key="3">
    <source>
        <dbReference type="EMBL" id="PVU93787.1"/>
    </source>
</evidence>